<gene>
    <name evidence="1" type="ORF">SHALO_0411</name>
</gene>
<evidence type="ECO:0000313" key="1">
    <source>
        <dbReference type="EMBL" id="AOO64207.1"/>
    </source>
</evidence>
<reference evidence="2" key="1">
    <citation type="submission" date="2016-08" db="EMBL/GenBank/DDBJ databases">
        <title>Complete genome sequence of the organohalide-respiring Epsilonproteobacterium Sulfurospirillum halorespirans.</title>
        <authorList>
            <person name="Goris T."/>
            <person name="Zimmermann J."/>
            <person name="Schenz B."/>
            <person name="Lemos M."/>
            <person name="Hackermueller J."/>
            <person name="Diekert G."/>
        </authorList>
    </citation>
    <scope>NUCLEOTIDE SEQUENCE [LARGE SCALE GENOMIC DNA]</scope>
    <source>
        <strain>DSM 13726</strain>
        <strain evidence="2">PCE-M2</strain>
    </source>
</reference>
<organism evidence="1 2">
    <name type="scientific">Sulfurospirillum halorespirans DSM 13726</name>
    <dbReference type="NCBI Taxonomy" id="1193502"/>
    <lineage>
        <taxon>Bacteria</taxon>
        <taxon>Pseudomonadati</taxon>
        <taxon>Campylobacterota</taxon>
        <taxon>Epsilonproteobacteria</taxon>
        <taxon>Campylobacterales</taxon>
        <taxon>Sulfurospirillaceae</taxon>
        <taxon>Sulfurospirillum</taxon>
    </lineage>
</organism>
<sequence>MEATKQAQVLRNTIANDILTFIGILENDLDSIVSAKNICDILEDNHNIPVYGMTPANNTFWGYDTFIRLPISTIGGLKPISTQPSFMEFSIKLIADSNKFKHQYFDPFEYLEFNILTIGYSSDGTEMVHSLHLDRHPDNSHSVDPHPKYHFQFGGRKLEEKITNYGQGMFFDTPRMMHHPMDFILGMDFILSNYYSDIWNNVKENNHEYNSLVGKYQDIVMKPYFYSIADHWNIRTPFNKRAWNTQDICPQVVVRP</sequence>
<dbReference type="RefSeq" id="WP_069477165.1">
    <property type="nucleotide sequence ID" value="NZ_CP017111.1"/>
</dbReference>
<dbReference type="AlphaFoldDB" id="A0A1D7TGT4"/>
<name>A0A1D7TGT4_9BACT</name>
<evidence type="ECO:0000313" key="2">
    <source>
        <dbReference type="Proteomes" id="UP000094609"/>
    </source>
</evidence>
<proteinExistence type="predicted"/>
<dbReference type="EMBL" id="CP017111">
    <property type="protein sequence ID" value="AOO64207.1"/>
    <property type="molecule type" value="Genomic_DNA"/>
</dbReference>
<dbReference type="STRING" id="1193502.SHALO_0411"/>
<dbReference type="Proteomes" id="UP000094609">
    <property type="component" value="Chromosome"/>
</dbReference>
<dbReference type="KEGG" id="shal:SHALO_0411"/>
<accession>A0A1D7TGT4</accession>
<keyword evidence="2" id="KW-1185">Reference proteome</keyword>
<protein>
    <submittedName>
        <fullName evidence="1">Uncharacterized protein</fullName>
    </submittedName>
</protein>